<keyword evidence="2" id="KW-0269">Exonuclease</keyword>
<dbReference type="GO" id="GO:0005829">
    <property type="term" value="C:cytosol"/>
    <property type="evidence" value="ECO:0007669"/>
    <property type="project" value="TreeGrafter"/>
</dbReference>
<dbReference type="GO" id="GO:0003676">
    <property type="term" value="F:nucleic acid binding"/>
    <property type="evidence" value="ECO:0007669"/>
    <property type="project" value="InterPro"/>
</dbReference>
<feature type="domain" description="Exonuclease" evidence="1">
    <location>
        <begin position="11"/>
        <end position="176"/>
    </location>
</feature>
<sequence length="180" mass="19812">MSGSLFSRTYRFVALDVETANGDSGSICQLGLAMVDHDGVIQTASFMIDPEVRFAPFNTQLHGIGPDTVAGQPRFGDVIEPLRDFLTRHVLVQHSQFDQKAIGAACRRYDLPNLSTRWLNSVQVARKAWPQLRGNGGHGLGNLQKVLRLNFKHHDAAEDSKAAAQVILLAEAELGFNFIE</sequence>
<dbReference type="Pfam" id="PF00929">
    <property type="entry name" value="RNase_T"/>
    <property type="match status" value="1"/>
</dbReference>
<dbReference type="Gene3D" id="3.30.420.10">
    <property type="entry name" value="Ribonuclease H-like superfamily/Ribonuclease H"/>
    <property type="match status" value="1"/>
</dbReference>
<keyword evidence="3" id="KW-1185">Reference proteome</keyword>
<keyword evidence="2" id="KW-0540">Nuclease</keyword>
<dbReference type="RefSeq" id="WP_127749148.1">
    <property type="nucleotide sequence ID" value="NZ_CP033219.1"/>
</dbReference>
<dbReference type="PANTHER" id="PTHR30231">
    <property type="entry name" value="DNA POLYMERASE III SUBUNIT EPSILON"/>
    <property type="match status" value="1"/>
</dbReference>
<organism evidence="2 3">
    <name type="scientific">Parasedimentitalea marina</name>
    <dbReference type="NCBI Taxonomy" id="2483033"/>
    <lineage>
        <taxon>Bacteria</taxon>
        <taxon>Pseudomonadati</taxon>
        <taxon>Pseudomonadota</taxon>
        <taxon>Alphaproteobacteria</taxon>
        <taxon>Rhodobacterales</taxon>
        <taxon>Paracoccaceae</taxon>
        <taxon>Parasedimentitalea</taxon>
    </lineage>
</organism>
<dbReference type="InterPro" id="IPR012337">
    <property type="entry name" value="RNaseH-like_sf"/>
</dbReference>
<reference evidence="2 3" key="1">
    <citation type="submission" date="2018-10" db="EMBL/GenBank/DDBJ databases">
        <title>Parasedimentitalea marina sp. nov., a psychrophilic bacterium isolated from deep seawater of the New Britain Trench.</title>
        <authorList>
            <person name="Cao J."/>
        </authorList>
    </citation>
    <scope>NUCLEOTIDE SEQUENCE [LARGE SCALE GENOMIC DNA]</scope>
    <source>
        <strain evidence="2 3">W43</strain>
    </source>
</reference>
<dbReference type="InterPro" id="IPR036397">
    <property type="entry name" value="RNaseH_sf"/>
</dbReference>
<dbReference type="GO" id="GO:0008408">
    <property type="term" value="F:3'-5' exonuclease activity"/>
    <property type="evidence" value="ECO:0007669"/>
    <property type="project" value="TreeGrafter"/>
</dbReference>
<dbReference type="SUPFAM" id="SSF53098">
    <property type="entry name" value="Ribonuclease H-like"/>
    <property type="match status" value="1"/>
</dbReference>
<protein>
    <submittedName>
        <fullName evidence="2">Exonuclease</fullName>
    </submittedName>
</protein>
<dbReference type="SMART" id="SM00479">
    <property type="entry name" value="EXOIII"/>
    <property type="match status" value="1"/>
</dbReference>
<name>A0A3T0N3I4_9RHOB</name>
<keyword evidence="2" id="KW-0378">Hydrolase</keyword>
<dbReference type="PANTHER" id="PTHR30231:SF42">
    <property type="entry name" value="EXONUCLEASE"/>
    <property type="match status" value="1"/>
</dbReference>
<accession>A0A3T0N3I4</accession>
<gene>
    <name evidence="2" type="ORF">EBB79_12350</name>
</gene>
<dbReference type="OrthoDB" id="9803913at2"/>
<dbReference type="Proteomes" id="UP000283063">
    <property type="component" value="Chromosome"/>
</dbReference>
<dbReference type="GO" id="GO:0006259">
    <property type="term" value="P:DNA metabolic process"/>
    <property type="evidence" value="ECO:0007669"/>
    <property type="project" value="UniProtKB-ARBA"/>
</dbReference>
<evidence type="ECO:0000259" key="1">
    <source>
        <dbReference type="SMART" id="SM00479"/>
    </source>
</evidence>
<proteinExistence type="predicted"/>
<dbReference type="EMBL" id="CP033219">
    <property type="protein sequence ID" value="AZV78588.1"/>
    <property type="molecule type" value="Genomic_DNA"/>
</dbReference>
<evidence type="ECO:0000313" key="2">
    <source>
        <dbReference type="EMBL" id="AZV78588.1"/>
    </source>
</evidence>
<evidence type="ECO:0000313" key="3">
    <source>
        <dbReference type="Proteomes" id="UP000283063"/>
    </source>
</evidence>
<dbReference type="AlphaFoldDB" id="A0A3T0N3I4"/>
<dbReference type="KEGG" id="sedi:EBB79_12350"/>
<dbReference type="InterPro" id="IPR013520">
    <property type="entry name" value="Ribonucl_H"/>
</dbReference>